<dbReference type="EMBL" id="MKIP01000053">
    <property type="protein sequence ID" value="OLP59021.1"/>
    <property type="molecule type" value="Genomic_DNA"/>
</dbReference>
<gene>
    <name evidence="1" type="ORF">BJF93_03575</name>
</gene>
<evidence type="ECO:0000313" key="2">
    <source>
        <dbReference type="Proteomes" id="UP000186364"/>
    </source>
</evidence>
<organism evidence="1 2">
    <name type="scientific">Xaviernesmea oryzae</name>
    <dbReference type="NCBI Taxonomy" id="464029"/>
    <lineage>
        <taxon>Bacteria</taxon>
        <taxon>Pseudomonadati</taxon>
        <taxon>Pseudomonadota</taxon>
        <taxon>Alphaproteobacteria</taxon>
        <taxon>Hyphomicrobiales</taxon>
        <taxon>Rhizobiaceae</taxon>
        <taxon>Rhizobium/Agrobacterium group</taxon>
        <taxon>Xaviernesmea</taxon>
    </lineage>
</organism>
<dbReference type="AlphaFoldDB" id="A0A1Q9AUA2"/>
<reference evidence="1 2" key="1">
    <citation type="submission" date="2016-09" db="EMBL/GenBank/DDBJ databases">
        <title>Rhizobium sp. nov., a novel species isolated from the rice rhizosphere.</title>
        <authorList>
            <person name="Zhao J."/>
            <person name="Zhang X."/>
        </authorList>
    </citation>
    <scope>NUCLEOTIDE SEQUENCE [LARGE SCALE GENOMIC DNA]</scope>
    <source>
        <strain evidence="1 2">1.7048</strain>
    </source>
</reference>
<comment type="caution">
    <text evidence="1">The sequence shown here is derived from an EMBL/GenBank/DDBJ whole genome shotgun (WGS) entry which is preliminary data.</text>
</comment>
<accession>A0A1Q9AUA2</accession>
<protein>
    <submittedName>
        <fullName evidence="1">Uncharacterized protein</fullName>
    </submittedName>
</protein>
<proteinExistence type="predicted"/>
<dbReference type="Proteomes" id="UP000186364">
    <property type="component" value="Unassembled WGS sequence"/>
</dbReference>
<keyword evidence="2" id="KW-1185">Reference proteome</keyword>
<name>A0A1Q9AUA2_9HYPH</name>
<evidence type="ECO:0000313" key="1">
    <source>
        <dbReference type="EMBL" id="OLP59021.1"/>
    </source>
</evidence>
<sequence length="102" mass="11010">MPVTALLSDAEFDDAGNPTRPAVYAPGAWLIIRAETPQADLIEDPFCVLVADSLRAQQGQSFVLANRLSSDTMLAHLTPVFAGDVYPFGQAPVRIKPEWVIG</sequence>